<keyword evidence="4" id="KW-1185">Reference proteome</keyword>
<dbReference type="Pfam" id="PF07398">
    <property type="entry name" value="MDMPI_C"/>
    <property type="match status" value="1"/>
</dbReference>
<dbReference type="GO" id="GO:0016853">
    <property type="term" value="F:isomerase activity"/>
    <property type="evidence" value="ECO:0007669"/>
    <property type="project" value="UniProtKB-KW"/>
</dbReference>
<reference evidence="3" key="1">
    <citation type="submission" date="2021-04" db="EMBL/GenBank/DDBJ databases">
        <title>Genome based classification of Actinospica acidithermotolerans sp. nov., an actinobacterium isolated from an Indonesian hot spring.</title>
        <authorList>
            <person name="Kusuma A.B."/>
            <person name="Putra K.E."/>
            <person name="Nafisah S."/>
            <person name="Loh J."/>
            <person name="Nouioui I."/>
            <person name="Goodfellow M."/>
        </authorList>
    </citation>
    <scope>NUCLEOTIDE SEQUENCE</scope>
    <source>
        <strain evidence="3">CSCA 57</strain>
    </source>
</reference>
<sequence length="259" mass="28082">MATEASPAAPAAAVPDPTETLARVVESTAHLLATAEQFDDAAVREPSLLPGWSRGHVLTHLARNADALVRLMTWAATGTVTPMYTSPEAREDEIEAGVGRSAEQLLTDLRESCERFAVQAARLGPDQWSVPIEGRRGGPQPAAWVLWWRLEEVLVHHVDLDAAYSPAHWPSTFTEPELAMVAARFNNPVFTEDSPAFRLHAEDGDADAWYGVHCDPQDTTAPLVRGPSAALIAWLIGRSNGDGLNVEPHGALPKPPEWK</sequence>
<dbReference type="InterPro" id="IPR017517">
    <property type="entry name" value="Maleyloyr_isom"/>
</dbReference>
<comment type="caution">
    <text evidence="3">The sequence shown here is derived from an EMBL/GenBank/DDBJ whole genome shotgun (WGS) entry which is preliminary data.</text>
</comment>
<evidence type="ECO:0000259" key="2">
    <source>
        <dbReference type="Pfam" id="PF11716"/>
    </source>
</evidence>
<organism evidence="3 4">
    <name type="scientific">Actinospica durhamensis</name>
    <dbReference type="NCBI Taxonomy" id="1508375"/>
    <lineage>
        <taxon>Bacteria</taxon>
        <taxon>Bacillati</taxon>
        <taxon>Actinomycetota</taxon>
        <taxon>Actinomycetes</taxon>
        <taxon>Catenulisporales</taxon>
        <taxon>Actinospicaceae</taxon>
        <taxon>Actinospica</taxon>
    </lineage>
</organism>
<keyword evidence="3" id="KW-0413">Isomerase</keyword>
<dbReference type="InterPro" id="IPR024344">
    <property type="entry name" value="MDMPI_metal-binding"/>
</dbReference>
<dbReference type="Gene3D" id="1.20.120.450">
    <property type="entry name" value="dinb family like domain"/>
    <property type="match status" value="1"/>
</dbReference>
<dbReference type="GO" id="GO:0046872">
    <property type="term" value="F:metal ion binding"/>
    <property type="evidence" value="ECO:0007669"/>
    <property type="project" value="InterPro"/>
</dbReference>
<dbReference type="AlphaFoldDB" id="A0A941ES24"/>
<feature type="domain" description="MDMPI C-terminal" evidence="1">
    <location>
        <begin position="169"/>
        <end position="255"/>
    </location>
</feature>
<evidence type="ECO:0000313" key="3">
    <source>
        <dbReference type="EMBL" id="MBR7832789.1"/>
    </source>
</evidence>
<name>A0A941ES24_9ACTN</name>
<accession>A0A941ES24</accession>
<evidence type="ECO:0000259" key="1">
    <source>
        <dbReference type="Pfam" id="PF07398"/>
    </source>
</evidence>
<dbReference type="Pfam" id="PF11716">
    <property type="entry name" value="MDMPI_N"/>
    <property type="match status" value="1"/>
</dbReference>
<dbReference type="Gene3D" id="3.30.1050.20">
    <property type="match status" value="1"/>
</dbReference>
<dbReference type="Proteomes" id="UP000675781">
    <property type="component" value="Unassembled WGS sequence"/>
</dbReference>
<dbReference type="SUPFAM" id="SSF109854">
    <property type="entry name" value="DinB/YfiT-like putative metalloenzymes"/>
    <property type="match status" value="1"/>
</dbReference>
<dbReference type="EMBL" id="JAGSOG010000016">
    <property type="protein sequence ID" value="MBR7832789.1"/>
    <property type="molecule type" value="Genomic_DNA"/>
</dbReference>
<protein>
    <submittedName>
        <fullName evidence="3">Maleylpyruvate isomerase family mycothiol-dependent enzyme</fullName>
    </submittedName>
</protein>
<evidence type="ECO:0000313" key="4">
    <source>
        <dbReference type="Proteomes" id="UP000675781"/>
    </source>
</evidence>
<dbReference type="InterPro" id="IPR036527">
    <property type="entry name" value="SCP2_sterol-bd_dom_sf"/>
</dbReference>
<dbReference type="InterPro" id="IPR010872">
    <property type="entry name" value="MDMPI_C-term_domain"/>
</dbReference>
<dbReference type="InterPro" id="IPR034660">
    <property type="entry name" value="DinB/YfiT-like"/>
</dbReference>
<dbReference type="SUPFAM" id="SSF55718">
    <property type="entry name" value="SCP-like"/>
    <property type="match status" value="1"/>
</dbReference>
<gene>
    <name evidence="3" type="ORF">KDL01_05925</name>
</gene>
<dbReference type="NCBIfam" id="TIGR03083">
    <property type="entry name" value="maleylpyruvate isomerase family mycothiol-dependent enzyme"/>
    <property type="match status" value="1"/>
</dbReference>
<dbReference type="RefSeq" id="WP_212527309.1">
    <property type="nucleotide sequence ID" value="NZ_JAGSOG010000016.1"/>
</dbReference>
<feature type="domain" description="Mycothiol-dependent maleylpyruvate isomerase metal-binding" evidence="2">
    <location>
        <begin position="26"/>
        <end position="160"/>
    </location>
</feature>
<proteinExistence type="predicted"/>